<dbReference type="InterPro" id="IPR045384">
    <property type="entry name" value="DUF6527"/>
</dbReference>
<dbReference type="EMBL" id="CP155618">
    <property type="protein sequence ID" value="XBL13107.1"/>
    <property type="molecule type" value="Genomic_DNA"/>
</dbReference>
<name>A0AAU7EAM7_9FLAO</name>
<organism evidence="1 2">
    <name type="scientific">Mariniflexile litorale</name>
    <dbReference type="NCBI Taxonomy" id="3045158"/>
    <lineage>
        <taxon>Bacteria</taxon>
        <taxon>Pseudomonadati</taxon>
        <taxon>Bacteroidota</taxon>
        <taxon>Flavobacteriia</taxon>
        <taxon>Flavobacteriales</taxon>
        <taxon>Flavobacteriaceae</taxon>
        <taxon>Mariniflexile</taxon>
    </lineage>
</organism>
<accession>A0AAU7EAM7</accession>
<dbReference type="Pfam" id="PF20137">
    <property type="entry name" value="BubE"/>
    <property type="match status" value="1"/>
</dbReference>
<dbReference type="Proteomes" id="UP001224325">
    <property type="component" value="Chromosome"/>
</dbReference>
<keyword evidence="2" id="KW-1185">Reference proteome</keyword>
<proteinExistence type="predicted"/>
<reference evidence="1" key="1">
    <citation type="submission" date="2024-04" db="EMBL/GenBank/DDBJ databases">
        <title>Mariniflexile litorale, isolated from the shallow sediments of the Sea of Japan.</title>
        <authorList>
            <person name="Romanenko L."/>
            <person name="Isaeva M."/>
        </authorList>
    </citation>
    <scope>NUCLEOTIDE SEQUENCE [LARGE SCALE GENOMIC DNA]</scope>
    <source>
        <strain evidence="1">KMM 9835</strain>
    </source>
</reference>
<evidence type="ECO:0000313" key="1">
    <source>
        <dbReference type="EMBL" id="XBL13107.1"/>
    </source>
</evidence>
<dbReference type="RefSeq" id="WP_308990895.1">
    <property type="nucleotide sequence ID" value="NZ_CP155618.1"/>
</dbReference>
<dbReference type="AlphaFoldDB" id="A0AAU7EAM7"/>
<dbReference type="KEGG" id="mlil:QLS71_012305"/>
<sequence>MKKLSYKFVKFMPNLIENNTLYISIEYCTAIHKCMCGCDNEVVTPLSPTDWKIIFDGKSVSLSPSIGNWGFDCKSHYWIRENRVEWAKKWSDEAIEFNRNQDKQLKSEFFNESYNLMTKMK</sequence>
<gene>
    <name evidence="1" type="ORF">QLS71_012305</name>
</gene>
<evidence type="ECO:0000313" key="2">
    <source>
        <dbReference type="Proteomes" id="UP001224325"/>
    </source>
</evidence>
<protein>
    <submittedName>
        <fullName evidence="1">DUF6527 family protein</fullName>
    </submittedName>
</protein>